<feature type="region of interest" description="Disordered" evidence="1">
    <location>
        <begin position="47"/>
        <end position="83"/>
    </location>
</feature>
<dbReference type="Proteomes" id="UP000198228">
    <property type="component" value="Chromosome I"/>
</dbReference>
<sequence length="83" mass="8925">MRSLAIRVYRGSMTTTWGILGVLGAVLAAAVGWVAWRDRERTASAENRMAGQAALAEQQRYEAGRHATQGHVTHHGHNSGGSL</sequence>
<dbReference type="EMBL" id="LT607410">
    <property type="protein sequence ID" value="SCF25296.1"/>
    <property type="molecule type" value="Genomic_DNA"/>
</dbReference>
<proteinExistence type="predicted"/>
<feature type="transmembrane region" description="Helical" evidence="2">
    <location>
        <begin position="17"/>
        <end position="36"/>
    </location>
</feature>
<evidence type="ECO:0000313" key="4">
    <source>
        <dbReference type="Proteomes" id="UP000198228"/>
    </source>
</evidence>
<evidence type="ECO:0000256" key="2">
    <source>
        <dbReference type="SAM" id="Phobius"/>
    </source>
</evidence>
<accession>A0A1C4YXF1</accession>
<keyword evidence="2" id="KW-0812">Transmembrane</keyword>
<evidence type="ECO:0000313" key="3">
    <source>
        <dbReference type="EMBL" id="SCF25296.1"/>
    </source>
</evidence>
<organism evidence="3 4">
    <name type="scientific">Micromonospora purpureochromogenes</name>
    <dbReference type="NCBI Taxonomy" id="47872"/>
    <lineage>
        <taxon>Bacteria</taxon>
        <taxon>Bacillati</taxon>
        <taxon>Actinomycetota</taxon>
        <taxon>Actinomycetes</taxon>
        <taxon>Micromonosporales</taxon>
        <taxon>Micromonosporaceae</taxon>
        <taxon>Micromonospora</taxon>
    </lineage>
</organism>
<name>A0A1C4YXF1_9ACTN</name>
<reference evidence="3 4" key="1">
    <citation type="submission" date="2016-06" db="EMBL/GenBank/DDBJ databases">
        <authorList>
            <person name="Kjaerup R.B."/>
            <person name="Dalgaard T.S."/>
            <person name="Juul-Madsen H.R."/>
        </authorList>
    </citation>
    <scope>NUCLEOTIDE SEQUENCE [LARGE SCALE GENOMIC DNA]</scope>
    <source>
        <strain evidence="3 4">DSM 43821</strain>
    </source>
</reference>
<dbReference type="AlphaFoldDB" id="A0A1C4YXF1"/>
<keyword evidence="2" id="KW-0472">Membrane</keyword>
<protein>
    <submittedName>
        <fullName evidence="3">Uncharacterized protein</fullName>
    </submittedName>
</protein>
<evidence type="ECO:0000256" key="1">
    <source>
        <dbReference type="SAM" id="MobiDB-lite"/>
    </source>
</evidence>
<gene>
    <name evidence="3" type="ORF">GA0074696_3802</name>
</gene>
<keyword evidence="2" id="KW-1133">Transmembrane helix</keyword>